<protein>
    <recommendedName>
        <fullName evidence="6">Angio-associated migratory cell protein</fullName>
    </recommendedName>
</protein>
<feature type="repeat" description="WD" evidence="3">
    <location>
        <begin position="57"/>
        <end position="91"/>
    </location>
</feature>
<dbReference type="PANTHER" id="PTHR19857">
    <property type="entry name" value="MITOCHONDRIAL DIVISION PROTEIN 1-RELATED"/>
    <property type="match status" value="1"/>
</dbReference>
<dbReference type="InterPro" id="IPR036322">
    <property type="entry name" value="WD40_repeat_dom_sf"/>
</dbReference>
<evidence type="ECO:0000313" key="5">
    <source>
        <dbReference type="Proteomes" id="UP001154282"/>
    </source>
</evidence>
<name>A0AAV0JUB9_9ROSI</name>
<evidence type="ECO:0000256" key="1">
    <source>
        <dbReference type="ARBA" id="ARBA00022574"/>
    </source>
</evidence>
<dbReference type="PROSITE" id="PS00678">
    <property type="entry name" value="WD_REPEATS_1"/>
    <property type="match status" value="1"/>
</dbReference>
<keyword evidence="2" id="KW-0677">Repeat</keyword>
<evidence type="ECO:0008006" key="6">
    <source>
        <dbReference type="Google" id="ProtNLM"/>
    </source>
</evidence>
<dbReference type="InterPro" id="IPR001680">
    <property type="entry name" value="WD40_rpt"/>
</dbReference>
<dbReference type="Pfam" id="PF00400">
    <property type="entry name" value="WD40"/>
    <property type="match status" value="6"/>
</dbReference>
<dbReference type="PANTHER" id="PTHR19857:SF8">
    <property type="entry name" value="ANGIO-ASSOCIATED MIGRATORY CELL PROTEIN"/>
    <property type="match status" value="1"/>
</dbReference>
<dbReference type="Proteomes" id="UP001154282">
    <property type="component" value="Unassembled WGS sequence"/>
</dbReference>
<feature type="repeat" description="WD" evidence="3">
    <location>
        <begin position="100"/>
        <end position="132"/>
    </location>
</feature>
<comment type="caution">
    <text evidence="4">The sequence shown here is derived from an EMBL/GenBank/DDBJ whole genome shotgun (WGS) entry which is preliminary data.</text>
</comment>
<dbReference type="AlphaFoldDB" id="A0AAV0JUB9"/>
<sequence>MMDCEIAEDGEVYIEDADIIAETTLDDEDLPDCSDEDDEYDEQADFDEDLGDSIYKFTGHTSGVFALACSPTNPLLVATGGGDDRGFLWKIGQGDWGAELGGHKDTVTSIAFSSDGQFVASGGFDSVVNVWDASGNFKCKLEVPVPDEKMKKKAPPTGGFEWVSWHPTDHVVLAGSNDFSFFGKTNDFSAGMWGLNTGHPYHNKGLTCLAITSDSRCALTGSEDGSVKIVNIKTGKVVGTLSPGHSKKVKCIGLSRSPSFFPCAATGGEDEKLVIWDLERSSPRSICNLESEVTCLTWIGTSKYVAAGCADGDIVIWDGLSGDNVKTFRGHSECIESLSVSCNQDFLVSGSASASGDATDSHGTARVFEIAGFR</sequence>
<reference evidence="4" key="1">
    <citation type="submission" date="2022-08" db="EMBL/GenBank/DDBJ databases">
        <authorList>
            <person name="Gutierrez-Valencia J."/>
        </authorList>
    </citation>
    <scope>NUCLEOTIDE SEQUENCE</scope>
</reference>
<evidence type="ECO:0000313" key="4">
    <source>
        <dbReference type="EMBL" id="CAI0413557.1"/>
    </source>
</evidence>
<evidence type="ECO:0000256" key="2">
    <source>
        <dbReference type="ARBA" id="ARBA00022737"/>
    </source>
</evidence>
<proteinExistence type="predicted"/>
<keyword evidence="5" id="KW-1185">Reference proteome</keyword>
<dbReference type="CDD" id="cd00200">
    <property type="entry name" value="WD40"/>
    <property type="match status" value="1"/>
</dbReference>
<dbReference type="InterPro" id="IPR019775">
    <property type="entry name" value="WD40_repeat_CS"/>
</dbReference>
<dbReference type="PROSITE" id="PS50082">
    <property type="entry name" value="WD_REPEATS_2"/>
    <property type="match status" value="4"/>
</dbReference>
<gene>
    <name evidence="4" type="ORF">LITE_LOCUS15988</name>
</gene>
<evidence type="ECO:0000256" key="3">
    <source>
        <dbReference type="PROSITE-ProRule" id="PRU00221"/>
    </source>
</evidence>
<dbReference type="InterPro" id="IPR015943">
    <property type="entry name" value="WD40/YVTN_repeat-like_dom_sf"/>
</dbReference>
<keyword evidence="1 3" id="KW-0853">WD repeat</keyword>
<feature type="repeat" description="WD" evidence="3">
    <location>
        <begin position="286"/>
        <end position="327"/>
    </location>
</feature>
<organism evidence="4 5">
    <name type="scientific">Linum tenue</name>
    <dbReference type="NCBI Taxonomy" id="586396"/>
    <lineage>
        <taxon>Eukaryota</taxon>
        <taxon>Viridiplantae</taxon>
        <taxon>Streptophyta</taxon>
        <taxon>Embryophyta</taxon>
        <taxon>Tracheophyta</taxon>
        <taxon>Spermatophyta</taxon>
        <taxon>Magnoliopsida</taxon>
        <taxon>eudicotyledons</taxon>
        <taxon>Gunneridae</taxon>
        <taxon>Pentapetalae</taxon>
        <taxon>rosids</taxon>
        <taxon>fabids</taxon>
        <taxon>Malpighiales</taxon>
        <taxon>Linaceae</taxon>
        <taxon>Linum</taxon>
    </lineage>
</organism>
<dbReference type="EMBL" id="CAMGYJ010000005">
    <property type="protein sequence ID" value="CAI0413557.1"/>
    <property type="molecule type" value="Genomic_DNA"/>
</dbReference>
<dbReference type="Gene3D" id="2.130.10.10">
    <property type="entry name" value="YVTN repeat-like/Quinoprotein amine dehydrogenase"/>
    <property type="match status" value="2"/>
</dbReference>
<accession>A0AAV0JUB9</accession>
<dbReference type="SMART" id="SM00320">
    <property type="entry name" value="WD40"/>
    <property type="match status" value="6"/>
</dbReference>
<dbReference type="InterPro" id="IPR051179">
    <property type="entry name" value="WD_repeat_multifunction"/>
</dbReference>
<dbReference type="SUPFAM" id="SSF50978">
    <property type="entry name" value="WD40 repeat-like"/>
    <property type="match status" value="1"/>
</dbReference>
<dbReference type="PROSITE" id="PS50294">
    <property type="entry name" value="WD_REPEATS_REGION"/>
    <property type="match status" value="1"/>
</dbReference>
<feature type="repeat" description="WD" evidence="3">
    <location>
        <begin position="199"/>
        <end position="240"/>
    </location>
</feature>